<name>A0A3N1L0G1_9PROT</name>
<keyword evidence="1" id="KW-0547">Nucleotide-binding</keyword>
<dbReference type="Proteomes" id="UP000278222">
    <property type="component" value="Unassembled WGS sequence"/>
</dbReference>
<dbReference type="GO" id="GO:0006777">
    <property type="term" value="P:Mo-molybdopterin cofactor biosynthetic process"/>
    <property type="evidence" value="ECO:0007669"/>
    <property type="project" value="InterPro"/>
</dbReference>
<evidence type="ECO:0000256" key="1">
    <source>
        <dbReference type="ARBA" id="ARBA00022741"/>
    </source>
</evidence>
<keyword evidence="5" id="KW-1185">Reference proteome</keyword>
<dbReference type="PANTHER" id="PTHR33359:SF1">
    <property type="entry name" value="MOLYBDOPTERIN SYNTHASE SULFUR CARRIER SUBUNIT"/>
    <property type="match status" value="1"/>
</dbReference>
<dbReference type="RefSeq" id="WP_123691717.1">
    <property type="nucleotide sequence ID" value="NZ_AP019700.1"/>
</dbReference>
<organism evidence="4 5">
    <name type="scientific">Stella humosa</name>
    <dbReference type="NCBI Taxonomy" id="94"/>
    <lineage>
        <taxon>Bacteria</taxon>
        <taxon>Pseudomonadati</taxon>
        <taxon>Pseudomonadota</taxon>
        <taxon>Alphaproteobacteria</taxon>
        <taxon>Rhodospirillales</taxon>
        <taxon>Stellaceae</taxon>
        <taxon>Stella</taxon>
    </lineage>
</organism>
<sequence>MKLLYFAWIKQRIGLAEETVTPPAGVDTVDGLITWLRGRGPGYADAFVDVTPIRVAVNQEFARLDSAIGPGDEIALFPPVTGG</sequence>
<dbReference type="SUPFAM" id="SSF54285">
    <property type="entry name" value="MoaD/ThiS"/>
    <property type="match status" value="1"/>
</dbReference>
<evidence type="ECO:0000313" key="5">
    <source>
        <dbReference type="Proteomes" id="UP000278222"/>
    </source>
</evidence>
<dbReference type="CDD" id="cd00754">
    <property type="entry name" value="Ubl_MoaD"/>
    <property type="match status" value="1"/>
</dbReference>
<accession>A0A3N1L0G1</accession>
<dbReference type="EMBL" id="RJKX01000015">
    <property type="protein sequence ID" value="ROP84078.1"/>
    <property type="molecule type" value="Genomic_DNA"/>
</dbReference>
<dbReference type="InterPro" id="IPR044672">
    <property type="entry name" value="MOCS2A"/>
</dbReference>
<comment type="caution">
    <text evidence="4">The sequence shown here is derived from an EMBL/GenBank/DDBJ whole genome shotgun (WGS) entry which is preliminary data.</text>
</comment>
<dbReference type="Pfam" id="PF02597">
    <property type="entry name" value="ThiS"/>
    <property type="match status" value="1"/>
</dbReference>
<comment type="similarity">
    <text evidence="2">Belongs to the MoaD family.</text>
</comment>
<dbReference type="InterPro" id="IPR012675">
    <property type="entry name" value="Beta-grasp_dom_sf"/>
</dbReference>
<dbReference type="GO" id="GO:0000166">
    <property type="term" value="F:nucleotide binding"/>
    <property type="evidence" value="ECO:0007669"/>
    <property type="project" value="UniProtKB-KW"/>
</dbReference>
<dbReference type="OrthoDB" id="9800712at2"/>
<evidence type="ECO:0000313" key="4">
    <source>
        <dbReference type="EMBL" id="ROP84078.1"/>
    </source>
</evidence>
<gene>
    <name evidence="4" type="ORF">EDC65_3425</name>
</gene>
<dbReference type="GO" id="GO:1990133">
    <property type="term" value="C:molybdopterin adenylyltransferase complex"/>
    <property type="evidence" value="ECO:0007669"/>
    <property type="project" value="TreeGrafter"/>
</dbReference>
<dbReference type="InterPro" id="IPR016155">
    <property type="entry name" value="Mopterin_synth/thiamin_S_b"/>
</dbReference>
<dbReference type="InterPro" id="IPR003749">
    <property type="entry name" value="ThiS/MoaD-like"/>
</dbReference>
<reference evidence="4 5" key="1">
    <citation type="submission" date="2018-11" db="EMBL/GenBank/DDBJ databases">
        <title>Genomic Encyclopedia of Type Strains, Phase IV (KMG-IV): sequencing the most valuable type-strain genomes for metagenomic binning, comparative biology and taxonomic classification.</title>
        <authorList>
            <person name="Goeker M."/>
        </authorList>
    </citation>
    <scope>NUCLEOTIDE SEQUENCE [LARGE SCALE GENOMIC DNA]</scope>
    <source>
        <strain evidence="4 5">DSM 5900</strain>
    </source>
</reference>
<proteinExistence type="inferred from homology"/>
<dbReference type="NCBIfam" id="TIGR01682">
    <property type="entry name" value="moaD"/>
    <property type="match status" value="1"/>
</dbReference>
<protein>
    <recommendedName>
        <fullName evidence="3">Molybdopterin synthase sulfur carrier subunit</fullName>
    </recommendedName>
</protein>
<evidence type="ECO:0000256" key="3">
    <source>
        <dbReference type="ARBA" id="ARBA00024247"/>
    </source>
</evidence>
<dbReference type="Gene3D" id="3.10.20.30">
    <property type="match status" value="1"/>
</dbReference>
<dbReference type="PANTHER" id="PTHR33359">
    <property type="entry name" value="MOLYBDOPTERIN SYNTHASE SULFUR CARRIER SUBUNIT"/>
    <property type="match status" value="1"/>
</dbReference>
<evidence type="ECO:0000256" key="2">
    <source>
        <dbReference type="ARBA" id="ARBA00024200"/>
    </source>
</evidence>
<dbReference type="AlphaFoldDB" id="A0A3N1L0G1"/>